<proteinExistence type="predicted"/>
<dbReference type="GO" id="GO:0031380">
    <property type="term" value="C:nuclear RNA-directed RNA polymerase complex"/>
    <property type="evidence" value="ECO:0007669"/>
    <property type="project" value="TreeGrafter"/>
</dbReference>
<dbReference type="InterPro" id="IPR027417">
    <property type="entry name" value="P-loop_NTPase"/>
</dbReference>
<dbReference type="Pfam" id="PF13086">
    <property type="entry name" value="AAA_11"/>
    <property type="match status" value="1"/>
</dbReference>
<dbReference type="OrthoDB" id="409395at2759"/>
<dbReference type="InterPro" id="IPR045055">
    <property type="entry name" value="DNA2/NAM7-like"/>
</dbReference>
<keyword evidence="6" id="KW-1185">Reference proteome</keyword>
<dbReference type="AlphaFoldDB" id="A0A179F066"/>
<accession>A0A179F066</accession>
<dbReference type="GO" id="GO:0004386">
    <property type="term" value="F:helicase activity"/>
    <property type="evidence" value="ECO:0007669"/>
    <property type="project" value="InterPro"/>
</dbReference>
<evidence type="ECO:0000256" key="1">
    <source>
        <dbReference type="ARBA" id="ARBA00022806"/>
    </source>
</evidence>
<dbReference type="EMBL" id="LSBJ02000013">
    <property type="protein sequence ID" value="OAQ58847.1"/>
    <property type="molecule type" value="Genomic_DNA"/>
</dbReference>
<keyword evidence="1" id="KW-0547">Nucleotide-binding</keyword>
<dbReference type="InterPro" id="IPR041679">
    <property type="entry name" value="DNA2/NAM7-like_C"/>
</dbReference>
<dbReference type="PANTHER" id="PTHR10887:SF341">
    <property type="entry name" value="NFX1-TYPE ZINC FINGER-CONTAINING PROTEIN 1"/>
    <property type="match status" value="1"/>
</dbReference>
<feature type="region of interest" description="Disordered" evidence="2">
    <location>
        <begin position="80"/>
        <end position="105"/>
    </location>
</feature>
<comment type="caution">
    <text evidence="5">The sequence shown here is derived from an EMBL/GenBank/DDBJ whole genome shotgun (WGS) entry which is preliminary data.</text>
</comment>
<dbReference type="Gene3D" id="3.40.50.300">
    <property type="entry name" value="P-loop containing nucleotide triphosphate hydrolases"/>
    <property type="match status" value="2"/>
</dbReference>
<name>A0A179F066_METCM</name>
<dbReference type="GO" id="GO:0031048">
    <property type="term" value="P:regulatory ncRNA-mediated heterochromatin formation"/>
    <property type="evidence" value="ECO:0007669"/>
    <property type="project" value="TreeGrafter"/>
</dbReference>
<keyword evidence="1" id="KW-0378">Hydrolase</keyword>
<evidence type="ECO:0000259" key="3">
    <source>
        <dbReference type="Pfam" id="PF13086"/>
    </source>
</evidence>
<feature type="domain" description="DNA2/NAM7 helicase helicase" evidence="3">
    <location>
        <begin position="205"/>
        <end position="268"/>
    </location>
</feature>
<feature type="domain" description="DNA2/NAM7 helicase-like C-terminal" evidence="4">
    <location>
        <begin position="281"/>
        <end position="468"/>
    </location>
</feature>
<dbReference type="STRING" id="1380566.A0A179F066"/>
<dbReference type="Pfam" id="PF13087">
    <property type="entry name" value="AAA_12"/>
    <property type="match status" value="1"/>
</dbReference>
<feature type="compositionally biased region" description="Basic and acidic residues" evidence="2">
    <location>
        <begin position="517"/>
        <end position="529"/>
    </location>
</feature>
<reference evidence="5 6" key="1">
    <citation type="journal article" date="2016" name="PLoS Pathog.">
        <title>Biosynthesis of antibiotic leucinostatins in bio-control fungus Purpureocillium lilacinum and their inhibition on phytophthora revealed by genome mining.</title>
        <authorList>
            <person name="Wang G."/>
            <person name="Liu Z."/>
            <person name="Lin R."/>
            <person name="Li E."/>
            <person name="Mao Z."/>
            <person name="Ling J."/>
            <person name="Yang Y."/>
            <person name="Yin W.B."/>
            <person name="Xie B."/>
        </authorList>
    </citation>
    <scope>NUCLEOTIDE SEQUENCE [LARGE SCALE GENOMIC DNA]</scope>
    <source>
        <strain evidence="5">170</strain>
    </source>
</reference>
<dbReference type="PANTHER" id="PTHR10887">
    <property type="entry name" value="DNA2/NAM7 HELICASE FAMILY"/>
    <property type="match status" value="1"/>
</dbReference>
<evidence type="ECO:0000256" key="2">
    <source>
        <dbReference type="SAM" id="MobiDB-lite"/>
    </source>
</evidence>
<evidence type="ECO:0000313" key="5">
    <source>
        <dbReference type="EMBL" id="OAQ58847.1"/>
    </source>
</evidence>
<dbReference type="GeneID" id="28853301"/>
<dbReference type="CDD" id="cd18808">
    <property type="entry name" value="SF1_C_Upf1"/>
    <property type="match status" value="1"/>
</dbReference>
<evidence type="ECO:0000313" key="6">
    <source>
        <dbReference type="Proteomes" id="UP000078397"/>
    </source>
</evidence>
<dbReference type="SUPFAM" id="SSF52540">
    <property type="entry name" value="P-loop containing nucleoside triphosphate hydrolases"/>
    <property type="match status" value="1"/>
</dbReference>
<dbReference type="KEGG" id="pchm:VFPPC_11031"/>
<dbReference type="RefSeq" id="XP_018136944.1">
    <property type="nucleotide sequence ID" value="XM_018289307.1"/>
</dbReference>
<sequence length="649" mass="73446">MRAYVPGFHRQSTKTLHSTLKQTIIALREAHTLGNDVLDAKELLEHKILSEDQYFSVTDDDWESTDCAGGDLAEWLGQPQHQHHLASGSPDNKAGTHVSSEAHKSKLEPRWQSLGVKFVPFDIQRQCGRPSRYSQEAAIYQLAHNRNLYNIKLEDRSTVYSYLKDSLRDIKSPAIPDLLQTYNDTWTSIHNILVTNRIAFIQAADIEVIGCTATGLLKYRELIASLRPKILLMEEAAEIRESDTIAALLPSIEHLIFLGDHQQLQPHVDLPELAQDPYRVNISMFERLIKLGIPHQILLQQRRMIPCLREIVQLFYPRLVDHTPTISKLPLNIPGVSTPLWWFQHDWPESPGIGNSVQNFTEGLMIVRFVQYLVTRANISPNRITLLTYYRGQVDILNKLLASNQWLVACETEWAVRTVDGFQGEENDIILLSLVRGPNGKAGFLTQENRAIVGLSRARVGMYIFGHRDVLTKHPVRGETWSKVVRQMKGKQGRALPLCPSMDTEVVHVDHPDQLKRIIRDPQYRKDSSTHSSGGPDSEKQPFAVQAAEVKVSLGSTREDEGQSPQIKLPFRIEADRPSSPPGQQLDDMEELASDLKLLSFEDFETIPLSAPDCPWDRPPLMPTITPMKEDLLLEFSDDEISEAGTEDS</sequence>
<dbReference type="Proteomes" id="UP000078397">
    <property type="component" value="Unassembled WGS sequence"/>
</dbReference>
<evidence type="ECO:0000259" key="4">
    <source>
        <dbReference type="Pfam" id="PF13087"/>
    </source>
</evidence>
<feature type="region of interest" description="Disordered" evidence="2">
    <location>
        <begin position="517"/>
        <end position="587"/>
    </location>
</feature>
<organism evidence="5 6">
    <name type="scientific">Pochonia chlamydosporia 170</name>
    <dbReference type="NCBI Taxonomy" id="1380566"/>
    <lineage>
        <taxon>Eukaryota</taxon>
        <taxon>Fungi</taxon>
        <taxon>Dikarya</taxon>
        <taxon>Ascomycota</taxon>
        <taxon>Pezizomycotina</taxon>
        <taxon>Sordariomycetes</taxon>
        <taxon>Hypocreomycetidae</taxon>
        <taxon>Hypocreales</taxon>
        <taxon>Clavicipitaceae</taxon>
        <taxon>Pochonia</taxon>
    </lineage>
</organism>
<keyword evidence="1" id="KW-0347">Helicase</keyword>
<protein>
    <submittedName>
        <fullName evidence="5">Sterol esterase carbohydrate esterase family CE10</fullName>
    </submittedName>
</protein>
<dbReference type="InterPro" id="IPR047187">
    <property type="entry name" value="SF1_C_Upf1"/>
</dbReference>
<gene>
    <name evidence="5" type="ORF">VFPPC_11031</name>
</gene>
<dbReference type="InterPro" id="IPR041677">
    <property type="entry name" value="DNA2/NAM7_AAA_11"/>
</dbReference>
<keyword evidence="1" id="KW-0067">ATP-binding</keyword>